<reference evidence="3 4" key="1">
    <citation type="journal article" date="2016" name="Nat. Commun.">
        <title>Thousands of microbial genomes shed light on interconnected biogeochemical processes in an aquifer system.</title>
        <authorList>
            <person name="Anantharaman K."/>
            <person name="Brown C.T."/>
            <person name="Hug L.A."/>
            <person name="Sharon I."/>
            <person name="Castelle C.J."/>
            <person name="Probst A.J."/>
            <person name="Thomas B.C."/>
            <person name="Singh A."/>
            <person name="Wilkins M.J."/>
            <person name="Karaoz U."/>
            <person name="Brodie E.L."/>
            <person name="Williams K.H."/>
            <person name="Hubbard S.S."/>
            <person name="Banfield J.F."/>
        </authorList>
    </citation>
    <scope>NUCLEOTIDE SEQUENCE [LARGE SCALE GENOMIC DNA]</scope>
</reference>
<keyword evidence="2" id="KW-0472">Membrane</keyword>
<keyword evidence="1" id="KW-0378">Hydrolase</keyword>
<organism evidence="3 4">
    <name type="scientific">Candidatus Roizmanbacteria bacterium RIFCSPHIGHO2_12_FULL_41_11</name>
    <dbReference type="NCBI Taxonomy" id="1802052"/>
    <lineage>
        <taxon>Bacteria</taxon>
        <taxon>Candidatus Roizmaniibacteriota</taxon>
    </lineage>
</organism>
<evidence type="ECO:0000313" key="4">
    <source>
        <dbReference type="Proteomes" id="UP000176803"/>
    </source>
</evidence>
<sequence>MKTHNFSKLKSKISEKEYLKILVLRTVGNFLIFSSLFFIGKTFYQPVREEIRYFVDRKIQKKYIVADTQNNQGIVRDYSSSAPKNGLAKMFNLKTVEVLVPQDTDYGIVIPKIGANAKIIANVNSATESDYLKALQQGVAHAAGTAYPGESGHIFLFAHSTDYIWNVGSYNAVFYLLYKLELGDEIDLFYQGQRYVYRVTDKTIVNPSEVEYLTRKTNEELLTLQTCWPPGTTLQRLLVFAKREAE</sequence>
<dbReference type="CDD" id="cd05830">
    <property type="entry name" value="Sortase_E"/>
    <property type="match status" value="1"/>
</dbReference>
<dbReference type="GO" id="GO:0016787">
    <property type="term" value="F:hydrolase activity"/>
    <property type="evidence" value="ECO:0007669"/>
    <property type="project" value="UniProtKB-KW"/>
</dbReference>
<dbReference type="AlphaFoldDB" id="A0A1F7I450"/>
<comment type="caution">
    <text evidence="3">The sequence shown here is derived from an EMBL/GenBank/DDBJ whole genome shotgun (WGS) entry which is preliminary data.</text>
</comment>
<dbReference type="InterPro" id="IPR042003">
    <property type="entry name" value="Sortase_E"/>
</dbReference>
<dbReference type="Gene3D" id="2.40.260.10">
    <property type="entry name" value="Sortase"/>
    <property type="match status" value="1"/>
</dbReference>
<keyword evidence="2" id="KW-0812">Transmembrane</keyword>
<dbReference type="SUPFAM" id="SSF63817">
    <property type="entry name" value="Sortase"/>
    <property type="match status" value="1"/>
</dbReference>
<evidence type="ECO:0000256" key="1">
    <source>
        <dbReference type="ARBA" id="ARBA00022801"/>
    </source>
</evidence>
<evidence type="ECO:0000256" key="2">
    <source>
        <dbReference type="SAM" id="Phobius"/>
    </source>
</evidence>
<dbReference type="EMBL" id="MGAC01000023">
    <property type="protein sequence ID" value="OGK38052.1"/>
    <property type="molecule type" value="Genomic_DNA"/>
</dbReference>
<dbReference type="InterPro" id="IPR023365">
    <property type="entry name" value="Sortase_dom-sf"/>
</dbReference>
<protein>
    <recommendedName>
        <fullName evidence="5">Sortase</fullName>
    </recommendedName>
</protein>
<keyword evidence="2" id="KW-1133">Transmembrane helix</keyword>
<feature type="transmembrane region" description="Helical" evidence="2">
    <location>
        <begin position="21"/>
        <end position="40"/>
    </location>
</feature>
<dbReference type="InterPro" id="IPR005754">
    <property type="entry name" value="Sortase"/>
</dbReference>
<accession>A0A1F7I450</accession>
<name>A0A1F7I450_9BACT</name>
<gene>
    <name evidence="3" type="ORF">A3F03_02415</name>
</gene>
<dbReference type="NCBIfam" id="TIGR01076">
    <property type="entry name" value="sortase_fam"/>
    <property type="match status" value="1"/>
</dbReference>
<evidence type="ECO:0000313" key="3">
    <source>
        <dbReference type="EMBL" id="OGK38052.1"/>
    </source>
</evidence>
<dbReference type="Proteomes" id="UP000176803">
    <property type="component" value="Unassembled WGS sequence"/>
</dbReference>
<evidence type="ECO:0008006" key="5">
    <source>
        <dbReference type="Google" id="ProtNLM"/>
    </source>
</evidence>
<dbReference type="Pfam" id="PF04203">
    <property type="entry name" value="Sortase"/>
    <property type="match status" value="1"/>
</dbReference>
<proteinExistence type="predicted"/>